<evidence type="ECO:0000313" key="2">
    <source>
        <dbReference type="EMBL" id="SUN07249.1"/>
    </source>
</evidence>
<protein>
    <submittedName>
        <fullName evidence="2">Type VII secretion effector</fullName>
    </submittedName>
</protein>
<dbReference type="Proteomes" id="UP000186437">
    <property type="component" value="Unassembled WGS sequence"/>
</dbReference>
<evidence type="ECO:0000313" key="3">
    <source>
        <dbReference type="Proteomes" id="UP000186437"/>
    </source>
</evidence>
<sequence>MYGVIQLSDVVFLSHVSKLSTAKASLADGSKPVFEMTSESKVLDLYQQQFDDLYQLITQYTALLETDIARISDAGKELARTDNVLGQSLFSGLN</sequence>
<name>A0A1Q8E7N4_STRAI</name>
<reference evidence="3" key="2">
    <citation type="submission" date="2016-12" db="EMBL/GenBank/DDBJ databases">
        <authorList>
            <person name="Gulvik C.A."/>
        </authorList>
    </citation>
    <scope>NUCLEOTIDE SEQUENCE [LARGE SCALE GENOMIC DNA]</scope>
    <source>
        <strain evidence="3">ATCC 51725</strain>
    </source>
</reference>
<evidence type="ECO:0000313" key="4">
    <source>
        <dbReference type="Proteomes" id="UP000255213"/>
    </source>
</evidence>
<evidence type="ECO:0000313" key="1">
    <source>
        <dbReference type="EMBL" id="OLF47780.1"/>
    </source>
</evidence>
<accession>A0A1Q8E7N4</accession>
<dbReference type="RefSeq" id="WP_075100002.1">
    <property type="nucleotide sequence ID" value="NZ_MSJL01000080.1"/>
</dbReference>
<dbReference type="EMBL" id="MSJL01000080">
    <property type="protein sequence ID" value="OLF47780.1"/>
    <property type="molecule type" value="Genomic_DNA"/>
</dbReference>
<organism evidence="1 3">
    <name type="scientific">Streptococcus acidominimus</name>
    <dbReference type="NCBI Taxonomy" id="1326"/>
    <lineage>
        <taxon>Bacteria</taxon>
        <taxon>Bacillati</taxon>
        <taxon>Bacillota</taxon>
        <taxon>Bacilli</taxon>
        <taxon>Lactobacillales</taxon>
        <taxon>Streptococcaceae</taxon>
        <taxon>Streptococcus</taxon>
    </lineage>
</organism>
<dbReference type="NCBIfam" id="TIGR04197">
    <property type="entry name" value="T7SS_SACOL2603"/>
    <property type="match status" value="1"/>
</dbReference>
<dbReference type="InterPro" id="IPR021477">
    <property type="entry name" value="TVIIS_effector_SACOL2603_fam"/>
</dbReference>
<dbReference type="OrthoDB" id="2237029at2"/>
<gene>
    <name evidence="1" type="ORF">BU200_10075</name>
    <name evidence="2" type="ORF">NCTC12957_01079</name>
</gene>
<proteinExistence type="predicted"/>
<dbReference type="AlphaFoldDB" id="A0A1Q8E7N4"/>
<dbReference type="EMBL" id="UHEN01000001">
    <property type="protein sequence ID" value="SUN07249.1"/>
    <property type="molecule type" value="Genomic_DNA"/>
</dbReference>
<reference evidence="2 4" key="3">
    <citation type="submission" date="2018-06" db="EMBL/GenBank/DDBJ databases">
        <authorList>
            <consortium name="Pathogen Informatics"/>
            <person name="Doyle S."/>
        </authorList>
    </citation>
    <scope>NUCLEOTIDE SEQUENCE [LARGE SCALE GENOMIC DNA]</scope>
    <source>
        <strain evidence="2 4">NCTC12957</strain>
    </source>
</reference>
<reference evidence="1" key="1">
    <citation type="submission" date="2016-12" db="EMBL/GenBank/DDBJ databases">
        <authorList>
            <person name="Song W.-J."/>
            <person name="Kurnit D.M."/>
        </authorList>
    </citation>
    <scope>NUCLEOTIDE SEQUENCE [LARGE SCALE GENOMIC DNA]</scope>
    <source>
        <strain evidence="1">ATCC 51725</strain>
    </source>
</reference>
<dbReference type="Proteomes" id="UP000255213">
    <property type="component" value="Unassembled WGS sequence"/>
</dbReference>
<keyword evidence="3" id="KW-1185">Reference proteome</keyword>